<organism evidence="1">
    <name type="scientific">Arundo donax</name>
    <name type="common">Giant reed</name>
    <name type="synonym">Donax arundinaceus</name>
    <dbReference type="NCBI Taxonomy" id="35708"/>
    <lineage>
        <taxon>Eukaryota</taxon>
        <taxon>Viridiplantae</taxon>
        <taxon>Streptophyta</taxon>
        <taxon>Embryophyta</taxon>
        <taxon>Tracheophyta</taxon>
        <taxon>Spermatophyta</taxon>
        <taxon>Magnoliopsida</taxon>
        <taxon>Liliopsida</taxon>
        <taxon>Poales</taxon>
        <taxon>Poaceae</taxon>
        <taxon>PACMAD clade</taxon>
        <taxon>Arundinoideae</taxon>
        <taxon>Arundineae</taxon>
        <taxon>Arundo</taxon>
    </lineage>
</organism>
<dbReference type="EMBL" id="GBRH01183921">
    <property type="protein sequence ID" value="JAE13975.1"/>
    <property type="molecule type" value="Transcribed_RNA"/>
</dbReference>
<protein>
    <submittedName>
        <fullName evidence="1">Uncharacterized protein</fullName>
    </submittedName>
</protein>
<proteinExistence type="predicted"/>
<accession>A0A0A9FLT4</accession>
<evidence type="ECO:0000313" key="1">
    <source>
        <dbReference type="EMBL" id="JAE13975.1"/>
    </source>
</evidence>
<reference evidence="1" key="2">
    <citation type="journal article" date="2015" name="Data Brief">
        <title>Shoot transcriptome of the giant reed, Arundo donax.</title>
        <authorList>
            <person name="Barrero R.A."/>
            <person name="Guerrero F.D."/>
            <person name="Moolhuijzen P."/>
            <person name="Goolsby J.A."/>
            <person name="Tidwell J."/>
            <person name="Bellgard S.E."/>
            <person name="Bellgard M.I."/>
        </authorList>
    </citation>
    <scope>NUCLEOTIDE SEQUENCE</scope>
    <source>
        <tissue evidence="1">Shoot tissue taken approximately 20 cm above the soil surface</tissue>
    </source>
</reference>
<dbReference type="AlphaFoldDB" id="A0A0A9FLT4"/>
<name>A0A0A9FLT4_ARUDO</name>
<sequence length="30" mass="3330">MSPKGILRGTIGHSPFNICKLFQYFAGRCS</sequence>
<reference evidence="1" key="1">
    <citation type="submission" date="2014-09" db="EMBL/GenBank/DDBJ databases">
        <authorList>
            <person name="Magalhaes I.L.F."/>
            <person name="Oliveira U."/>
            <person name="Santos F.R."/>
            <person name="Vidigal T.H.D.A."/>
            <person name="Brescovit A.D."/>
            <person name="Santos A.J."/>
        </authorList>
    </citation>
    <scope>NUCLEOTIDE SEQUENCE</scope>
    <source>
        <tissue evidence="1">Shoot tissue taken approximately 20 cm above the soil surface</tissue>
    </source>
</reference>